<dbReference type="Proteomes" id="UP001362999">
    <property type="component" value="Unassembled WGS sequence"/>
</dbReference>
<keyword evidence="2" id="KW-1185">Reference proteome</keyword>
<reference evidence="1 2" key="1">
    <citation type="journal article" date="2024" name="J Genomics">
        <title>Draft genome sequencing and assembly of Favolaschia claudopus CIRM-BRFM 2984 isolated from oak limbs.</title>
        <authorList>
            <person name="Navarro D."/>
            <person name="Drula E."/>
            <person name="Chaduli D."/>
            <person name="Cazenave R."/>
            <person name="Ahrendt S."/>
            <person name="Wang J."/>
            <person name="Lipzen A."/>
            <person name="Daum C."/>
            <person name="Barry K."/>
            <person name="Grigoriev I.V."/>
            <person name="Favel A."/>
            <person name="Rosso M.N."/>
            <person name="Martin F."/>
        </authorList>
    </citation>
    <scope>NUCLEOTIDE SEQUENCE [LARGE SCALE GENOMIC DNA]</scope>
    <source>
        <strain evidence="1 2">CIRM-BRFM 2984</strain>
    </source>
</reference>
<gene>
    <name evidence="1" type="ORF">R3P38DRAFT_2768692</name>
</gene>
<dbReference type="EMBL" id="JAWWNJ010000014">
    <property type="protein sequence ID" value="KAK7041364.1"/>
    <property type="molecule type" value="Genomic_DNA"/>
</dbReference>
<sequence length="277" mass="31876">MKYGIDNNYPPLPYPPSFKRLVLTVTGVQTTHRALILNLGMLNLMVSYLTHTSVQWYTRIRWDTGIMCVSKDVRKFHVGMALVFKEYVLAFVTIDLLFQPVWRDSFLDFVIPPDIYTQTTDFLVVVAKRIQDENWLNVMELFFLADPFIDDLPGLSPFITACELFSSPSRTACFLAAYYTYIRVGEAGLWRLLSPCIHQGVLAPTTEQRLRYADWLYVWGKERVYMSIRMSRLLDSYNKTLEAYAAASEVTCRATVTDLFDVFEPTLVEPALEANPT</sequence>
<name>A0AAW0CQX6_9AGAR</name>
<proteinExistence type="predicted"/>
<evidence type="ECO:0000313" key="2">
    <source>
        <dbReference type="Proteomes" id="UP001362999"/>
    </source>
</evidence>
<comment type="caution">
    <text evidence="1">The sequence shown here is derived from an EMBL/GenBank/DDBJ whole genome shotgun (WGS) entry which is preliminary data.</text>
</comment>
<accession>A0AAW0CQX6</accession>
<dbReference type="AlphaFoldDB" id="A0AAW0CQX6"/>
<evidence type="ECO:0000313" key="1">
    <source>
        <dbReference type="EMBL" id="KAK7041364.1"/>
    </source>
</evidence>
<organism evidence="1 2">
    <name type="scientific">Favolaschia claudopus</name>
    <dbReference type="NCBI Taxonomy" id="2862362"/>
    <lineage>
        <taxon>Eukaryota</taxon>
        <taxon>Fungi</taxon>
        <taxon>Dikarya</taxon>
        <taxon>Basidiomycota</taxon>
        <taxon>Agaricomycotina</taxon>
        <taxon>Agaricomycetes</taxon>
        <taxon>Agaricomycetidae</taxon>
        <taxon>Agaricales</taxon>
        <taxon>Marasmiineae</taxon>
        <taxon>Mycenaceae</taxon>
        <taxon>Favolaschia</taxon>
    </lineage>
</organism>
<protein>
    <submittedName>
        <fullName evidence="1">Uncharacterized protein</fullName>
    </submittedName>
</protein>